<keyword evidence="5" id="KW-1185">Reference proteome</keyword>
<evidence type="ECO:0000256" key="2">
    <source>
        <dbReference type="SAM" id="MobiDB-lite"/>
    </source>
</evidence>
<proteinExistence type="predicted"/>
<keyword evidence="1" id="KW-0175">Coiled coil</keyword>
<dbReference type="PaxDb" id="4113-PGSC0003DMT400090405"/>
<dbReference type="EnsemblPlants" id="PGSC0003DMT400090405">
    <property type="protein sequence ID" value="PGSC0003DMT400090405"/>
    <property type="gene ID" value="PGSC0003DMG400039976"/>
</dbReference>
<sequence>MPNTRNKRSPLLPYYLEVLRTLRKIVNAQELEAERHKLGLEAEIDAARNVHQTAGINQARPGVQQNDEINQPRQSANDSRGSAESENGSQDDTVTSPPVANTERETRIAKQIAIDGENAVWVTTTPTLITKASFSFPAKVWWAIVWAQLRSTANDNTLSLSHASLVACLMVGYPVNLGRIIVTEMRDRALNERATLLFACLIRKLCRQADNPPNRLVDRWCDAFRLIQVSKIKDVANHLFGVKSAAASILAVVPHVPIDIPPADRGPTQGDSSQPSSSDAPPPPASTSQAPGTFVTIPMFFLEKLVADQHQTRTLVNQIVNRMPQLIETKVLAAKKEIKDKMRNELSVLKDIMDGLENLVQDRFHAADLADTEEFKAQLAEMHTEIAKLDEKAVQVPTPVMPESFMQMLTQEPSTQSLDQFWGISLRENSIRERKKLENMMRRHLMT</sequence>
<feature type="region of interest" description="Disordered" evidence="2">
    <location>
        <begin position="261"/>
        <end position="289"/>
    </location>
</feature>
<dbReference type="InParanoid" id="M1DKB4"/>
<feature type="compositionally biased region" description="Low complexity" evidence="2">
    <location>
        <begin position="266"/>
        <end position="279"/>
    </location>
</feature>
<dbReference type="HOGENOM" id="CLU_613110_0_0_1"/>
<feature type="compositionally biased region" description="Polar residues" evidence="2">
    <location>
        <begin position="63"/>
        <end position="99"/>
    </location>
</feature>
<dbReference type="AlphaFoldDB" id="M1DKB4"/>
<reference evidence="4" key="2">
    <citation type="submission" date="2015-06" db="UniProtKB">
        <authorList>
            <consortium name="EnsemblPlants"/>
        </authorList>
    </citation>
    <scope>IDENTIFICATION</scope>
    <source>
        <strain evidence="4">DM1-3 516 R44</strain>
    </source>
</reference>
<evidence type="ECO:0000259" key="3">
    <source>
        <dbReference type="Pfam" id="PF20167"/>
    </source>
</evidence>
<dbReference type="InterPro" id="IPR046796">
    <property type="entry name" value="Transposase_32_dom"/>
</dbReference>
<dbReference type="Proteomes" id="UP000011115">
    <property type="component" value="Unassembled WGS sequence"/>
</dbReference>
<evidence type="ECO:0000313" key="5">
    <source>
        <dbReference type="Proteomes" id="UP000011115"/>
    </source>
</evidence>
<dbReference type="Gramene" id="PGSC0003DMT400090405">
    <property type="protein sequence ID" value="PGSC0003DMT400090405"/>
    <property type="gene ID" value="PGSC0003DMG400039976"/>
</dbReference>
<name>M1DKB4_SOLTU</name>
<feature type="region of interest" description="Disordered" evidence="2">
    <location>
        <begin position="57"/>
        <end position="102"/>
    </location>
</feature>
<evidence type="ECO:0000256" key="1">
    <source>
        <dbReference type="SAM" id="Coils"/>
    </source>
</evidence>
<feature type="coiled-coil region" evidence="1">
    <location>
        <begin position="339"/>
        <end position="392"/>
    </location>
</feature>
<accession>M1DKB4</accession>
<protein>
    <recommendedName>
        <fullName evidence="3">Putative plant transposon protein domain-containing protein</fullName>
    </recommendedName>
</protein>
<evidence type="ECO:0000313" key="4">
    <source>
        <dbReference type="EnsemblPlants" id="PGSC0003DMT400090405"/>
    </source>
</evidence>
<feature type="domain" description="Putative plant transposon protein" evidence="3">
    <location>
        <begin position="101"/>
        <end position="210"/>
    </location>
</feature>
<dbReference type="Pfam" id="PF20167">
    <property type="entry name" value="Transposase_32"/>
    <property type="match status" value="1"/>
</dbReference>
<reference evidence="5" key="1">
    <citation type="journal article" date="2011" name="Nature">
        <title>Genome sequence and analysis of the tuber crop potato.</title>
        <authorList>
            <consortium name="The Potato Genome Sequencing Consortium"/>
        </authorList>
    </citation>
    <scope>NUCLEOTIDE SEQUENCE [LARGE SCALE GENOMIC DNA]</scope>
    <source>
        <strain evidence="5">cv. DM1-3 516 R44</strain>
    </source>
</reference>
<organism evidence="4 5">
    <name type="scientific">Solanum tuberosum</name>
    <name type="common">Potato</name>
    <dbReference type="NCBI Taxonomy" id="4113"/>
    <lineage>
        <taxon>Eukaryota</taxon>
        <taxon>Viridiplantae</taxon>
        <taxon>Streptophyta</taxon>
        <taxon>Embryophyta</taxon>
        <taxon>Tracheophyta</taxon>
        <taxon>Spermatophyta</taxon>
        <taxon>Magnoliopsida</taxon>
        <taxon>eudicotyledons</taxon>
        <taxon>Gunneridae</taxon>
        <taxon>Pentapetalae</taxon>
        <taxon>asterids</taxon>
        <taxon>lamiids</taxon>
        <taxon>Solanales</taxon>
        <taxon>Solanaceae</taxon>
        <taxon>Solanoideae</taxon>
        <taxon>Solaneae</taxon>
        <taxon>Solanum</taxon>
    </lineage>
</organism>